<feature type="non-terminal residue" evidence="3">
    <location>
        <position position="266"/>
    </location>
</feature>
<evidence type="ECO:0000256" key="1">
    <source>
        <dbReference type="SAM" id="MobiDB-lite"/>
    </source>
</evidence>
<feature type="non-terminal residue" evidence="3">
    <location>
        <position position="1"/>
    </location>
</feature>
<reference evidence="3 4" key="1">
    <citation type="submission" date="2023-09" db="EMBL/GenBank/DDBJ databases">
        <authorList>
            <person name="Wang M."/>
        </authorList>
    </citation>
    <scope>NUCLEOTIDE SEQUENCE [LARGE SCALE GENOMIC DNA]</scope>
    <source>
        <strain evidence="3">GT-2023</strain>
        <tissue evidence="3">Liver</tissue>
    </source>
</reference>
<dbReference type="EMBL" id="JAYMGO010000007">
    <property type="protein sequence ID" value="KAL1271875.1"/>
    <property type="molecule type" value="Genomic_DNA"/>
</dbReference>
<name>A0ABR3N4L5_9TELE</name>
<keyword evidence="4" id="KW-1185">Reference proteome</keyword>
<evidence type="ECO:0000256" key="2">
    <source>
        <dbReference type="SAM" id="Phobius"/>
    </source>
</evidence>
<sequence>SLSLSVFLVSVGLTVCVVWLVALCGVCGWCQRKLGMRNKPGVETAGTPDSVSVSGRGRGENKAINDLDRDFWNNNDSSTVQQRWSSYPPKEFLLNMSPYAPYGDPRLTPNFGDPSLSTTSTLEHIPSSAARPRPLVRQQSLQQPLTHQPPPGPNDPPATSQSLGQLHTGPGGGGHRGGPRGVRGSPAGAGASRYRSGGGARSRSNPGSWDHMMGQIRNRGMDVKSFLEGKMVVLSLAIGLAEQDDFANLPDLQEAPANKETPPADK</sequence>
<feature type="compositionally biased region" description="Gly residues" evidence="1">
    <location>
        <begin position="169"/>
        <end position="181"/>
    </location>
</feature>
<feature type="compositionally biased region" description="Basic and acidic residues" evidence="1">
    <location>
        <begin position="57"/>
        <end position="71"/>
    </location>
</feature>
<dbReference type="Proteomes" id="UP001558613">
    <property type="component" value="Unassembled WGS sequence"/>
</dbReference>
<protein>
    <submittedName>
        <fullName evidence="3">Uncharacterized protein</fullName>
    </submittedName>
</protein>
<keyword evidence="2" id="KW-1133">Transmembrane helix</keyword>
<evidence type="ECO:0000313" key="3">
    <source>
        <dbReference type="EMBL" id="KAL1271875.1"/>
    </source>
</evidence>
<feature type="transmembrane region" description="Helical" evidence="2">
    <location>
        <begin position="6"/>
        <end position="30"/>
    </location>
</feature>
<feature type="compositionally biased region" description="Polar residues" evidence="1">
    <location>
        <begin position="72"/>
        <end position="83"/>
    </location>
</feature>
<keyword evidence="2" id="KW-0472">Membrane</keyword>
<feature type="region of interest" description="Disordered" evidence="1">
    <location>
        <begin position="105"/>
        <end position="213"/>
    </location>
</feature>
<comment type="caution">
    <text evidence="3">The sequence shown here is derived from an EMBL/GenBank/DDBJ whole genome shotgun (WGS) entry which is preliminary data.</text>
</comment>
<gene>
    <name evidence="3" type="ORF">QQF64_030891</name>
</gene>
<proteinExistence type="predicted"/>
<feature type="region of interest" description="Disordered" evidence="1">
    <location>
        <begin position="38"/>
        <end position="83"/>
    </location>
</feature>
<feature type="compositionally biased region" description="Low complexity" evidence="1">
    <location>
        <begin position="182"/>
        <end position="208"/>
    </location>
</feature>
<organism evidence="3 4">
    <name type="scientific">Cirrhinus molitorella</name>
    <name type="common">mud carp</name>
    <dbReference type="NCBI Taxonomy" id="172907"/>
    <lineage>
        <taxon>Eukaryota</taxon>
        <taxon>Metazoa</taxon>
        <taxon>Chordata</taxon>
        <taxon>Craniata</taxon>
        <taxon>Vertebrata</taxon>
        <taxon>Euteleostomi</taxon>
        <taxon>Actinopterygii</taxon>
        <taxon>Neopterygii</taxon>
        <taxon>Teleostei</taxon>
        <taxon>Ostariophysi</taxon>
        <taxon>Cypriniformes</taxon>
        <taxon>Cyprinidae</taxon>
        <taxon>Labeoninae</taxon>
        <taxon>Labeonini</taxon>
        <taxon>Cirrhinus</taxon>
    </lineage>
</organism>
<evidence type="ECO:0000313" key="4">
    <source>
        <dbReference type="Proteomes" id="UP001558613"/>
    </source>
</evidence>
<accession>A0ABR3N4L5</accession>
<feature type="compositionally biased region" description="Pro residues" evidence="1">
    <location>
        <begin position="147"/>
        <end position="156"/>
    </location>
</feature>
<keyword evidence="2" id="KW-0812">Transmembrane</keyword>
<feature type="compositionally biased region" description="Polar residues" evidence="1">
    <location>
        <begin position="137"/>
        <end position="146"/>
    </location>
</feature>